<evidence type="ECO:0000313" key="1">
    <source>
        <dbReference type="EMBL" id="KAF5684880.1"/>
    </source>
</evidence>
<accession>A0A8H5U6J1</accession>
<evidence type="ECO:0000313" key="2">
    <source>
        <dbReference type="Proteomes" id="UP000572754"/>
    </source>
</evidence>
<name>A0A8H5U6J1_FUSCI</name>
<reference evidence="1 2" key="2">
    <citation type="submission" date="2020-05" db="EMBL/GenBank/DDBJ databases">
        <title>Identification and distribution of gene clusters putatively required for synthesis of sphingolipid metabolism inhibitors in phylogenetically diverse species of the filamentous fungus Fusarium.</title>
        <authorList>
            <person name="Kim H.-S."/>
            <person name="Busman M."/>
            <person name="Brown D.W."/>
            <person name="Divon H."/>
            <person name="Uhlig S."/>
            <person name="Proctor R.H."/>
        </authorList>
    </citation>
    <scope>NUCLEOTIDE SEQUENCE [LARGE SCALE GENOMIC DNA]</scope>
    <source>
        <strain evidence="1 2">NRRL 25331</strain>
    </source>
</reference>
<reference evidence="2" key="1">
    <citation type="journal article" date="2020" name="BMC Genomics">
        <title>Correction to: Identification and distribution of gene clusters required for synthesis of sphingolipid metabolism inhibitors in diverse species of the filamentous fungus Fusarium.</title>
        <authorList>
            <person name="Kim H.S."/>
            <person name="Lohmar J.M."/>
            <person name="Busman M."/>
            <person name="Brown D.W."/>
            <person name="Naumann T.A."/>
            <person name="Divon H.H."/>
            <person name="Lysoe E."/>
            <person name="Uhlig S."/>
            <person name="Proctor R.H."/>
        </authorList>
    </citation>
    <scope>NUCLEOTIDE SEQUENCE [LARGE SCALE GENOMIC DNA]</scope>
    <source>
        <strain evidence="2">NRRL 25331</strain>
    </source>
</reference>
<protein>
    <submittedName>
        <fullName evidence="1">Uncharacterized protein</fullName>
    </submittedName>
</protein>
<dbReference type="Proteomes" id="UP000572754">
    <property type="component" value="Unassembled WGS sequence"/>
</dbReference>
<gene>
    <name evidence="1" type="ORF">FCIRC_3724</name>
</gene>
<proteinExistence type="predicted"/>
<sequence>MLQHYLGSKEYIQRAHLEAELPGTLLQDALAVANFPSKNQWLHIKKWGEGHLPNPFLDHDSATIDRLDRLYNRLTIYIEDYITKATSISPSRAYTCIPSPYSDTDQLQFRGNSIGIDILRVETLRDLERHRLFRAFLRYELTSKLRYIEDSMELLFIDRLVAPIFRDLSHGEAEGLRCVHHYMRNLYGAVFAHHANSRFLDIPVETAAETSKSHPDGGLRFPYNMWFSSDAILKDAYAQEPIPYRYQFFGFALMTRLLSVPKDDWRCPMQDMVKVPIRLKQNGLARFLPMFDLFKKTKPYIPLSNRHWDEWSEIGQALRDNGSITFTYGMDFYSFYSFLQKEIYRQRAWAFFDHAGYYPEGNISRHFPTLRQIQDLDNIRNNAFQGLLASWE</sequence>
<dbReference type="EMBL" id="JAAQPE010000119">
    <property type="protein sequence ID" value="KAF5684880.1"/>
    <property type="molecule type" value="Genomic_DNA"/>
</dbReference>
<organism evidence="1 2">
    <name type="scientific">Fusarium circinatum</name>
    <name type="common">Pitch canker fungus</name>
    <name type="synonym">Gibberella circinata</name>
    <dbReference type="NCBI Taxonomy" id="48490"/>
    <lineage>
        <taxon>Eukaryota</taxon>
        <taxon>Fungi</taxon>
        <taxon>Dikarya</taxon>
        <taxon>Ascomycota</taxon>
        <taxon>Pezizomycotina</taxon>
        <taxon>Sordariomycetes</taxon>
        <taxon>Hypocreomycetidae</taxon>
        <taxon>Hypocreales</taxon>
        <taxon>Nectriaceae</taxon>
        <taxon>Fusarium</taxon>
        <taxon>Fusarium fujikuroi species complex</taxon>
    </lineage>
</organism>
<dbReference type="AlphaFoldDB" id="A0A8H5U6J1"/>
<keyword evidence="2" id="KW-1185">Reference proteome</keyword>
<comment type="caution">
    <text evidence="1">The sequence shown here is derived from an EMBL/GenBank/DDBJ whole genome shotgun (WGS) entry which is preliminary data.</text>
</comment>